<dbReference type="InterPro" id="IPR013049">
    <property type="entry name" value="Spo11/TopoVI_A_N"/>
</dbReference>
<evidence type="ECO:0000256" key="2">
    <source>
        <dbReference type="ARBA" id="ARBA00001946"/>
    </source>
</evidence>
<dbReference type="EC" id="5.6.2.2" evidence="4"/>
<dbReference type="Gene3D" id="3.40.1360.10">
    <property type="match status" value="1"/>
</dbReference>
<accession>A0A8H7QLM9</accession>
<dbReference type="GO" id="GO:0042138">
    <property type="term" value="P:meiotic DNA double-strand break formation"/>
    <property type="evidence" value="ECO:0007669"/>
    <property type="project" value="TreeGrafter"/>
</dbReference>
<comment type="similarity">
    <text evidence="3 10">Belongs to the TOP6A family.</text>
</comment>
<keyword evidence="7 10" id="KW-0799">Topoisomerase</keyword>
<dbReference type="OrthoDB" id="521512at2759"/>
<dbReference type="GO" id="GO:0003677">
    <property type="term" value="F:DNA binding"/>
    <property type="evidence" value="ECO:0007669"/>
    <property type="project" value="UniProtKB-UniRule"/>
</dbReference>
<keyword evidence="15" id="KW-1185">Reference proteome</keyword>
<dbReference type="CDD" id="cd00223">
    <property type="entry name" value="TOPRIM_TopoIIB_SPO"/>
    <property type="match status" value="1"/>
</dbReference>
<dbReference type="InterPro" id="IPR034136">
    <property type="entry name" value="TOPRIM_Topo6A/Spo11"/>
</dbReference>
<evidence type="ECO:0000256" key="3">
    <source>
        <dbReference type="ARBA" id="ARBA00006559"/>
    </source>
</evidence>
<evidence type="ECO:0000256" key="5">
    <source>
        <dbReference type="ARBA" id="ARBA00022723"/>
    </source>
</evidence>
<evidence type="ECO:0000259" key="12">
    <source>
        <dbReference type="Pfam" id="PF04406"/>
    </source>
</evidence>
<dbReference type="Gene3D" id="1.10.10.10">
    <property type="entry name" value="Winged helix-like DNA-binding domain superfamily/Winged helix DNA-binding domain"/>
    <property type="match status" value="1"/>
</dbReference>
<evidence type="ECO:0000256" key="11">
    <source>
        <dbReference type="SAM" id="MobiDB-lite"/>
    </source>
</evidence>
<dbReference type="PRINTS" id="PR01550">
    <property type="entry name" value="TOP6AFAMILY"/>
</dbReference>
<evidence type="ECO:0000256" key="7">
    <source>
        <dbReference type="ARBA" id="ARBA00023029"/>
    </source>
</evidence>
<keyword evidence="5" id="KW-0479">Metal-binding</keyword>
<dbReference type="GO" id="GO:0007131">
    <property type="term" value="P:reciprocal meiotic recombination"/>
    <property type="evidence" value="ECO:0007669"/>
    <property type="project" value="TreeGrafter"/>
</dbReference>
<protein>
    <recommendedName>
        <fullName evidence="4">DNA topoisomerase (ATP-hydrolyzing)</fullName>
        <ecNumber evidence="4">5.6.2.2</ecNumber>
    </recommendedName>
</protein>
<dbReference type="InterPro" id="IPR036388">
    <property type="entry name" value="WH-like_DNA-bd_sf"/>
</dbReference>
<dbReference type="GO" id="GO:0000228">
    <property type="term" value="C:nuclear chromosome"/>
    <property type="evidence" value="ECO:0007669"/>
    <property type="project" value="TreeGrafter"/>
</dbReference>
<reference evidence="14" key="1">
    <citation type="submission" date="2020-12" db="EMBL/GenBank/DDBJ databases">
        <title>Metabolic potential, ecology and presence of endohyphal bacteria is reflected in genomic diversity of Mucoromycotina.</title>
        <authorList>
            <person name="Muszewska A."/>
            <person name="Okrasinska A."/>
            <person name="Steczkiewicz K."/>
            <person name="Drgas O."/>
            <person name="Orlowska M."/>
            <person name="Perlinska-Lenart U."/>
            <person name="Aleksandrzak-Piekarczyk T."/>
            <person name="Szatraj K."/>
            <person name="Zielenkiewicz U."/>
            <person name="Pilsyk S."/>
            <person name="Malc E."/>
            <person name="Mieczkowski P."/>
            <person name="Kruszewska J.S."/>
            <person name="Biernat P."/>
            <person name="Pawlowska J."/>
        </authorList>
    </citation>
    <scope>NUCLEOTIDE SEQUENCE</scope>
    <source>
        <strain evidence="14">CBS 226.32</strain>
    </source>
</reference>
<feature type="active site" description="O-(5'-phospho-DNA)-tyrosine intermediate" evidence="10">
    <location>
        <position position="174"/>
    </location>
</feature>
<feature type="compositionally biased region" description="Polar residues" evidence="11">
    <location>
        <begin position="120"/>
        <end position="134"/>
    </location>
</feature>
<dbReference type="PROSITE" id="PS52041">
    <property type="entry name" value="TOPO_IIB"/>
    <property type="match status" value="1"/>
</dbReference>
<evidence type="ECO:0000313" key="14">
    <source>
        <dbReference type="EMBL" id="KAG2193920.1"/>
    </source>
</evidence>
<dbReference type="PANTHER" id="PTHR10848:SF0">
    <property type="entry name" value="MEIOTIC RECOMBINATION PROTEIN SPO11"/>
    <property type="match status" value="1"/>
</dbReference>
<feature type="domain" description="Spo11/DNA topoisomerase VI subunit A N-terminal" evidence="12">
    <location>
        <begin position="146"/>
        <end position="206"/>
    </location>
</feature>
<dbReference type="InterPro" id="IPR002815">
    <property type="entry name" value="Spo11/TopoVI_A"/>
</dbReference>
<keyword evidence="6" id="KW-0460">Magnesium</keyword>
<proteinExistence type="inferred from homology"/>
<comment type="cofactor">
    <cofactor evidence="2">
        <name>Mg(2+)</name>
        <dbReference type="ChEBI" id="CHEBI:18420"/>
    </cofactor>
</comment>
<evidence type="ECO:0000256" key="9">
    <source>
        <dbReference type="ARBA" id="ARBA00023235"/>
    </source>
</evidence>
<evidence type="ECO:0000256" key="10">
    <source>
        <dbReference type="PROSITE-ProRule" id="PRU01385"/>
    </source>
</evidence>
<dbReference type="GO" id="GO:0000706">
    <property type="term" value="P:meiotic DNA double-strand break processing"/>
    <property type="evidence" value="ECO:0007669"/>
    <property type="project" value="TreeGrafter"/>
</dbReference>
<dbReference type="Pfam" id="PF21180">
    <property type="entry name" value="TOP6A-Spo11_Toprim"/>
    <property type="match status" value="1"/>
</dbReference>
<feature type="domain" description="Topoisomerase 6 subunit A/Spo11 TOPRIM" evidence="13">
    <location>
        <begin position="269"/>
        <end position="464"/>
    </location>
</feature>
<comment type="catalytic activity">
    <reaction evidence="1 10">
        <text>ATP-dependent breakage, passage and rejoining of double-stranded DNA.</text>
        <dbReference type="EC" id="5.6.2.2"/>
    </reaction>
</comment>
<comment type="caution">
    <text evidence="14">The sequence shown here is derived from an EMBL/GenBank/DDBJ whole genome shotgun (WGS) entry which is preliminary data.</text>
</comment>
<evidence type="ECO:0000256" key="4">
    <source>
        <dbReference type="ARBA" id="ARBA00012895"/>
    </source>
</evidence>
<feature type="region of interest" description="Disordered" evidence="11">
    <location>
        <begin position="100"/>
        <end position="134"/>
    </location>
</feature>
<dbReference type="Proteomes" id="UP000650833">
    <property type="component" value="Unassembled WGS sequence"/>
</dbReference>
<keyword evidence="8 10" id="KW-0238">DNA-binding</keyword>
<dbReference type="GO" id="GO:0003918">
    <property type="term" value="F:DNA topoisomerase type II (double strand cut, ATP-hydrolyzing) activity"/>
    <property type="evidence" value="ECO:0007669"/>
    <property type="project" value="UniProtKB-UniRule"/>
</dbReference>
<evidence type="ECO:0000313" key="15">
    <source>
        <dbReference type="Proteomes" id="UP000650833"/>
    </source>
</evidence>
<dbReference type="InterPro" id="IPR036078">
    <property type="entry name" value="Spo11/TopoVI_A_sf"/>
</dbReference>
<sequence>MPTFIEILDSDNDDFSSNISIPDILDHESFNRIMPSSTAAASSSSSSLSYQNDSNVTNDTIITASLSSTEEKSRESLMSEIEDTIEQIFTSISIGEPFKLPMKSRPLTGPRIQKRKRSSNNDTAGPSGTDNTRLLTLSSSCRTTQALTRYISVLQMIYEAIAYRIMLTKRDMYYRNVELFGKQSVVDIIVDDISRHYNVPRSSLNVVGIDISAASKGLVFGPILIKLKNNRTLDCSSSNTTTGNDADDQQGILIPPIHQVAQVQCKAKYMIVIEKEATFRYLVSVGFCQSLPESCVLVTGKGYPDLSTRQFIKYFSTHYTTKPILALVDGDPHGLDIYATYKWGARAMSFDVFNLAVNSIELIGLTCQDRQEFNIAPQCLIPLSEKDKAKCLTMVRTYNQNETPGQSQLIERGWQDFNTQLASQGHQEYIREINYLLQSDHKCEIQALNDNGPYSLTNYLIRKLAKYIS</sequence>
<evidence type="ECO:0000256" key="6">
    <source>
        <dbReference type="ARBA" id="ARBA00022842"/>
    </source>
</evidence>
<organism evidence="14 15">
    <name type="scientific">Mucor plumbeus</name>
    <dbReference type="NCBI Taxonomy" id="97098"/>
    <lineage>
        <taxon>Eukaryota</taxon>
        <taxon>Fungi</taxon>
        <taxon>Fungi incertae sedis</taxon>
        <taxon>Mucoromycota</taxon>
        <taxon>Mucoromycotina</taxon>
        <taxon>Mucoromycetes</taxon>
        <taxon>Mucorales</taxon>
        <taxon>Mucorineae</taxon>
        <taxon>Mucoraceae</taxon>
        <taxon>Mucor</taxon>
    </lineage>
</organism>
<dbReference type="GO" id="GO:0046872">
    <property type="term" value="F:metal ion binding"/>
    <property type="evidence" value="ECO:0007669"/>
    <property type="project" value="UniProtKB-KW"/>
</dbReference>
<dbReference type="PANTHER" id="PTHR10848">
    <property type="entry name" value="MEIOTIC RECOMBINATION PROTEIN SPO11"/>
    <property type="match status" value="1"/>
</dbReference>
<dbReference type="GO" id="GO:0005524">
    <property type="term" value="F:ATP binding"/>
    <property type="evidence" value="ECO:0007669"/>
    <property type="project" value="InterPro"/>
</dbReference>
<dbReference type="AlphaFoldDB" id="A0A8H7QLM9"/>
<evidence type="ECO:0000259" key="13">
    <source>
        <dbReference type="Pfam" id="PF21180"/>
    </source>
</evidence>
<evidence type="ECO:0000256" key="8">
    <source>
        <dbReference type="ARBA" id="ARBA00023125"/>
    </source>
</evidence>
<dbReference type="Pfam" id="PF04406">
    <property type="entry name" value="TP6A_N"/>
    <property type="match status" value="1"/>
</dbReference>
<name>A0A8H7QLM9_9FUNG</name>
<dbReference type="SUPFAM" id="SSF56726">
    <property type="entry name" value="DNA topoisomerase IV, alpha subunit"/>
    <property type="match status" value="1"/>
</dbReference>
<gene>
    <name evidence="14" type="ORF">INT46_001925</name>
</gene>
<dbReference type="EMBL" id="JAEPRC010000620">
    <property type="protein sequence ID" value="KAG2193920.1"/>
    <property type="molecule type" value="Genomic_DNA"/>
</dbReference>
<evidence type="ECO:0000256" key="1">
    <source>
        <dbReference type="ARBA" id="ARBA00000185"/>
    </source>
</evidence>
<keyword evidence="9 10" id="KW-0413">Isomerase</keyword>